<keyword evidence="2" id="KW-1185">Reference proteome</keyword>
<proteinExistence type="predicted"/>
<reference evidence="1" key="1">
    <citation type="submission" date="2020-09" db="EMBL/GenBank/DDBJ databases">
        <authorList>
            <person name="Zhang D."/>
            <person name="Hatherill J.R."/>
            <person name="Ramirez J.F."/>
            <person name="Edinger B."/>
            <person name="Balarin R."/>
            <person name="Sullivan A."/>
            <person name="Humpal K.M."/>
            <person name="Guseva A."/>
            <person name="Butela K.A."/>
            <person name="Garlena R.A."/>
            <person name="Russell D.A."/>
            <person name="Pope W.H."/>
            <person name="Jacobs-Sera D."/>
            <person name="Hatfull G.F."/>
        </authorList>
    </citation>
    <scope>NUCLEOTIDE SEQUENCE</scope>
</reference>
<protein>
    <submittedName>
        <fullName evidence="1">Uncharacterized protein</fullName>
    </submittedName>
</protein>
<dbReference type="GeneID" id="77946248"/>
<organism evidence="1 2">
    <name type="scientific">Synechococcus phage S-SRM01</name>
    <dbReference type="NCBI Taxonomy" id="2781608"/>
    <lineage>
        <taxon>Viruses</taxon>
        <taxon>Duplodnaviria</taxon>
        <taxon>Heunggongvirae</taxon>
        <taxon>Uroviricota</taxon>
        <taxon>Caudoviricetes</taxon>
        <taxon>Pantevenvirales</taxon>
        <taxon>Kyanoviridae</taxon>
        <taxon>Serangoonvirus</taxon>
        <taxon>Serangoonvirus essarone</taxon>
    </lineage>
</organism>
<sequence>MINQENQMSDYTLNPEAKPFSYTRENLFSCITRIVSHPHSVVTSHDEARALAILLVFEDYFSNFLESDNNGSHYVYERDELDFEDFVRYKLNLEYYHPVDADEVLK</sequence>
<dbReference type="EMBL" id="MW015081">
    <property type="protein sequence ID" value="QPX48043.1"/>
    <property type="molecule type" value="Genomic_DNA"/>
</dbReference>
<dbReference type="RefSeq" id="YP_010670053.1">
    <property type="nucleotide sequence ID" value="NC_070963.1"/>
</dbReference>
<dbReference type="KEGG" id="vg:77946248"/>
<evidence type="ECO:0000313" key="2">
    <source>
        <dbReference type="Proteomes" id="UP000664915"/>
    </source>
</evidence>
<accession>A0A879R1H1</accession>
<dbReference type="Proteomes" id="UP000664915">
    <property type="component" value="Segment"/>
</dbReference>
<evidence type="ECO:0000313" key="1">
    <source>
        <dbReference type="EMBL" id="QPX48043.1"/>
    </source>
</evidence>
<name>A0A879R1H1_9CAUD</name>